<dbReference type="EMBL" id="HG739092">
    <property type="protein sequence ID" value="CDP02727.1"/>
    <property type="molecule type" value="Genomic_DNA"/>
</dbReference>
<feature type="transmembrane region" description="Helical" evidence="1">
    <location>
        <begin position="54"/>
        <end position="72"/>
    </location>
</feature>
<evidence type="ECO:0000313" key="3">
    <source>
        <dbReference type="Proteomes" id="UP000295252"/>
    </source>
</evidence>
<dbReference type="Gramene" id="CDP02727">
    <property type="protein sequence ID" value="CDP02727"/>
    <property type="gene ID" value="GSCOC_T00040202001"/>
</dbReference>
<dbReference type="Proteomes" id="UP000295252">
    <property type="component" value="Chromosome IX"/>
</dbReference>
<dbReference type="InParanoid" id="A0A068U374"/>
<protein>
    <submittedName>
        <fullName evidence="2">Uncharacterized protein</fullName>
    </submittedName>
</protein>
<name>A0A068U374_COFCA</name>
<evidence type="ECO:0000256" key="1">
    <source>
        <dbReference type="SAM" id="Phobius"/>
    </source>
</evidence>
<keyword evidence="1" id="KW-1133">Transmembrane helix</keyword>
<evidence type="ECO:0000313" key="2">
    <source>
        <dbReference type="EMBL" id="CDP02727.1"/>
    </source>
</evidence>
<keyword evidence="1" id="KW-0472">Membrane</keyword>
<dbReference type="AlphaFoldDB" id="A0A068U374"/>
<organism evidence="2 3">
    <name type="scientific">Coffea canephora</name>
    <name type="common">Robusta coffee</name>
    <dbReference type="NCBI Taxonomy" id="49390"/>
    <lineage>
        <taxon>Eukaryota</taxon>
        <taxon>Viridiplantae</taxon>
        <taxon>Streptophyta</taxon>
        <taxon>Embryophyta</taxon>
        <taxon>Tracheophyta</taxon>
        <taxon>Spermatophyta</taxon>
        <taxon>Magnoliopsida</taxon>
        <taxon>eudicotyledons</taxon>
        <taxon>Gunneridae</taxon>
        <taxon>Pentapetalae</taxon>
        <taxon>asterids</taxon>
        <taxon>lamiids</taxon>
        <taxon>Gentianales</taxon>
        <taxon>Rubiaceae</taxon>
        <taxon>Ixoroideae</taxon>
        <taxon>Gardenieae complex</taxon>
        <taxon>Bertiereae - Coffeeae clade</taxon>
        <taxon>Coffeeae</taxon>
        <taxon>Coffea</taxon>
    </lineage>
</organism>
<keyword evidence="1" id="KW-0812">Transmembrane</keyword>
<accession>A0A068U374</accession>
<keyword evidence="3" id="KW-1185">Reference proteome</keyword>
<gene>
    <name evidence="2" type="ORF">GSCOC_T00040202001</name>
</gene>
<proteinExistence type="predicted"/>
<reference evidence="3" key="1">
    <citation type="journal article" date="2014" name="Science">
        <title>The coffee genome provides insight into the convergent evolution of caffeine biosynthesis.</title>
        <authorList>
            <person name="Denoeud F."/>
            <person name="Carretero-Paulet L."/>
            <person name="Dereeper A."/>
            <person name="Droc G."/>
            <person name="Guyot R."/>
            <person name="Pietrella M."/>
            <person name="Zheng C."/>
            <person name="Alberti A."/>
            <person name="Anthony F."/>
            <person name="Aprea G."/>
            <person name="Aury J.M."/>
            <person name="Bento P."/>
            <person name="Bernard M."/>
            <person name="Bocs S."/>
            <person name="Campa C."/>
            <person name="Cenci A."/>
            <person name="Combes M.C."/>
            <person name="Crouzillat D."/>
            <person name="Da Silva C."/>
            <person name="Daddiego L."/>
            <person name="De Bellis F."/>
            <person name="Dussert S."/>
            <person name="Garsmeur O."/>
            <person name="Gayraud T."/>
            <person name="Guignon V."/>
            <person name="Jahn K."/>
            <person name="Jamilloux V."/>
            <person name="Joet T."/>
            <person name="Labadie K."/>
            <person name="Lan T."/>
            <person name="Leclercq J."/>
            <person name="Lepelley M."/>
            <person name="Leroy T."/>
            <person name="Li L.T."/>
            <person name="Librado P."/>
            <person name="Lopez L."/>
            <person name="Munoz A."/>
            <person name="Noel B."/>
            <person name="Pallavicini A."/>
            <person name="Perrotta G."/>
            <person name="Poncet V."/>
            <person name="Pot D."/>
            <person name="Priyono X."/>
            <person name="Rigoreau M."/>
            <person name="Rouard M."/>
            <person name="Rozas J."/>
            <person name="Tranchant-Dubreuil C."/>
            <person name="VanBuren R."/>
            <person name="Zhang Q."/>
            <person name="Andrade A.C."/>
            <person name="Argout X."/>
            <person name="Bertrand B."/>
            <person name="de Kochko A."/>
            <person name="Graziosi G."/>
            <person name="Henry R.J."/>
            <person name="Jayarama X."/>
            <person name="Ming R."/>
            <person name="Nagai C."/>
            <person name="Rounsley S."/>
            <person name="Sankoff D."/>
            <person name="Giuliano G."/>
            <person name="Albert V.A."/>
            <person name="Wincker P."/>
            <person name="Lashermes P."/>
        </authorList>
    </citation>
    <scope>NUCLEOTIDE SEQUENCE [LARGE SCALE GENOMIC DNA]</scope>
    <source>
        <strain evidence="3">cv. DH200-94</strain>
    </source>
</reference>
<sequence length="75" mass="8513">MHSPICVYIHCAFNVASALPCEVRKCESVCWPNRLLKLLHLIGGTGTQLLDSDIYSLRFFFFSLFFGFVVLIRAS</sequence>